<evidence type="ECO:0000256" key="3">
    <source>
        <dbReference type="ARBA" id="ARBA00022679"/>
    </source>
</evidence>
<comment type="caution">
    <text evidence="5">The sequence shown here is derived from an EMBL/GenBank/DDBJ whole genome shotgun (WGS) entry which is preliminary data.</text>
</comment>
<reference evidence="5 6" key="1">
    <citation type="submission" date="2024-01" db="EMBL/GenBank/DDBJ databases">
        <title>Seven novel Bacillus-like species.</title>
        <authorList>
            <person name="Liu G."/>
        </authorList>
    </citation>
    <scope>NUCLEOTIDE SEQUENCE [LARGE SCALE GENOMIC DNA]</scope>
    <source>
        <strain evidence="5 6">FJAT-51639</strain>
    </source>
</reference>
<name>A0ABU8FFH1_9BACI</name>
<dbReference type="InterPro" id="IPR001173">
    <property type="entry name" value="Glyco_trans_2-like"/>
</dbReference>
<keyword evidence="3 5" id="KW-0808">Transferase</keyword>
<keyword evidence="6" id="KW-1185">Reference proteome</keyword>
<accession>A0ABU8FFH1</accession>
<sequence length="332" mass="38356">MFVSVVMAVYNGEYFIQEAINSILSQSYEYYELIIINDASTDDTSKILDEITDPRVKIIHLSSNHGAAQALNIGIEHANGEWIAIHDADDISVSNRLETQVAYLSKRPDLIAIGSWIKCISGDNQVLENELQYFEMGRNCITVDSDIASILYHGCPLTHGSVMFSRNAYVTAGKYDANLKIAYDYDLWTRLITLGRIENVPEVLYYYRRYNESLSNKNMHETVKELFYSFSKYVRNTIYNYREDYPKFVVVGSKIGCELFVEQSKSSLEIPLMIYKKERSYLPQLKSWFKRGELDGVILLDSTVHKHGLIRSLKRYGMEYNRNIFEFYSGDL</sequence>
<proteinExistence type="inferred from homology"/>
<dbReference type="PANTHER" id="PTHR43685:SF5">
    <property type="entry name" value="GLYCOSYLTRANSFERASE EPSE-RELATED"/>
    <property type="match status" value="1"/>
</dbReference>
<dbReference type="Pfam" id="PF00535">
    <property type="entry name" value="Glycos_transf_2"/>
    <property type="match status" value="1"/>
</dbReference>
<dbReference type="Gene3D" id="3.90.550.10">
    <property type="entry name" value="Spore Coat Polysaccharide Biosynthesis Protein SpsA, Chain A"/>
    <property type="match status" value="1"/>
</dbReference>
<dbReference type="EMBL" id="JBAWSX010000004">
    <property type="protein sequence ID" value="MEI4801436.1"/>
    <property type="molecule type" value="Genomic_DNA"/>
</dbReference>
<comment type="similarity">
    <text evidence="1">Belongs to the glycosyltransferase 2 family.</text>
</comment>
<gene>
    <name evidence="5" type="ORF">WAZ07_08870</name>
</gene>
<evidence type="ECO:0000259" key="4">
    <source>
        <dbReference type="Pfam" id="PF00535"/>
    </source>
</evidence>
<feature type="domain" description="Glycosyltransferase 2-like" evidence="4">
    <location>
        <begin position="4"/>
        <end position="130"/>
    </location>
</feature>
<protein>
    <submittedName>
        <fullName evidence="5">Glycosyltransferase</fullName>
        <ecNumber evidence="5">2.4.-.-</ecNumber>
    </submittedName>
</protein>
<dbReference type="PANTHER" id="PTHR43685">
    <property type="entry name" value="GLYCOSYLTRANSFERASE"/>
    <property type="match status" value="1"/>
</dbReference>
<dbReference type="GO" id="GO:0016757">
    <property type="term" value="F:glycosyltransferase activity"/>
    <property type="evidence" value="ECO:0007669"/>
    <property type="project" value="UniProtKB-KW"/>
</dbReference>
<dbReference type="RefSeq" id="WP_336472138.1">
    <property type="nucleotide sequence ID" value="NZ_JBAWSX010000004.1"/>
</dbReference>
<keyword evidence="2 5" id="KW-0328">Glycosyltransferase</keyword>
<evidence type="ECO:0000313" key="6">
    <source>
        <dbReference type="Proteomes" id="UP001372526"/>
    </source>
</evidence>
<dbReference type="EC" id="2.4.-.-" evidence="5"/>
<evidence type="ECO:0000313" key="5">
    <source>
        <dbReference type="EMBL" id="MEI4801436.1"/>
    </source>
</evidence>
<dbReference type="SUPFAM" id="SSF53448">
    <property type="entry name" value="Nucleotide-diphospho-sugar transferases"/>
    <property type="match status" value="1"/>
</dbReference>
<dbReference type="InterPro" id="IPR029044">
    <property type="entry name" value="Nucleotide-diphossugar_trans"/>
</dbReference>
<dbReference type="InterPro" id="IPR050834">
    <property type="entry name" value="Glycosyltransf_2"/>
</dbReference>
<dbReference type="Proteomes" id="UP001372526">
    <property type="component" value="Unassembled WGS sequence"/>
</dbReference>
<evidence type="ECO:0000256" key="1">
    <source>
        <dbReference type="ARBA" id="ARBA00006739"/>
    </source>
</evidence>
<organism evidence="5 6">
    <name type="scientific">Bacillus bruguierae</name>
    <dbReference type="NCBI Taxonomy" id="3127667"/>
    <lineage>
        <taxon>Bacteria</taxon>
        <taxon>Bacillati</taxon>
        <taxon>Bacillota</taxon>
        <taxon>Bacilli</taxon>
        <taxon>Bacillales</taxon>
        <taxon>Bacillaceae</taxon>
        <taxon>Bacillus</taxon>
    </lineage>
</organism>
<evidence type="ECO:0000256" key="2">
    <source>
        <dbReference type="ARBA" id="ARBA00022676"/>
    </source>
</evidence>